<gene>
    <name evidence="2" type="ORF">FB561_7257</name>
</gene>
<dbReference type="EMBL" id="VIVK01000003">
    <property type="protein sequence ID" value="TWD73368.1"/>
    <property type="molecule type" value="Genomic_DNA"/>
</dbReference>
<evidence type="ECO:0000256" key="1">
    <source>
        <dbReference type="SAM" id="Phobius"/>
    </source>
</evidence>
<reference evidence="2 3" key="1">
    <citation type="submission" date="2019-06" db="EMBL/GenBank/DDBJ databases">
        <title>Sequencing the genomes of 1000 actinobacteria strains.</title>
        <authorList>
            <person name="Klenk H.-P."/>
        </authorList>
    </citation>
    <scope>NUCLEOTIDE SEQUENCE [LARGE SCALE GENOMIC DNA]</scope>
    <source>
        <strain evidence="2 3">DSM 24683</strain>
    </source>
</reference>
<comment type="caution">
    <text evidence="2">The sequence shown here is derived from an EMBL/GenBank/DDBJ whole genome shotgun (WGS) entry which is preliminary data.</text>
</comment>
<organism evidence="2 3">
    <name type="scientific">Kribbella amoyensis</name>
    <dbReference type="NCBI Taxonomy" id="996641"/>
    <lineage>
        <taxon>Bacteria</taxon>
        <taxon>Bacillati</taxon>
        <taxon>Actinomycetota</taxon>
        <taxon>Actinomycetes</taxon>
        <taxon>Propionibacteriales</taxon>
        <taxon>Kribbellaceae</taxon>
        <taxon>Kribbella</taxon>
    </lineage>
</organism>
<keyword evidence="1" id="KW-0812">Transmembrane</keyword>
<keyword evidence="1" id="KW-0472">Membrane</keyword>
<feature type="transmembrane region" description="Helical" evidence="1">
    <location>
        <begin position="39"/>
        <end position="59"/>
    </location>
</feature>
<keyword evidence="3" id="KW-1185">Reference proteome</keyword>
<sequence length="169" mass="18985">MNAADPTNDAERIGRWEKAFAGADGLRVPPRRNLMIRRLVVFGLLVLATGWPVLSAVLGNSEWRGWPVFCAVCLPFFLFFGLQTGRALLTGRPVLVVDRTGIAVGKQQLAWPDITAIDLQKKNLPQGLQSIGITAGNRRLDLTEEHLENLSVFERWLERVWKKQTTHDD</sequence>
<evidence type="ECO:0008006" key="4">
    <source>
        <dbReference type="Google" id="ProtNLM"/>
    </source>
</evidence>
<dbReference type="Proteomes" id="UP000318380">
    <property type="component" value="Unassembled WGS sequence"/>
</dbReference>
<dbReference type="AlphaFoldDB" id="A0A561B3B4"/>
<evidence type="ECO:0000313" key="3">
    <source>
        <dbReference type="Proteomes" id="UP000318380"/>
    </source>
</evidence>
<protein>
    <recommendedName>
        <fullName evidence="4">PH (Pleckstrin Homology) domain-containing protein</fullName>
    </recommendedName>
</protein>
<name>A0A561B3B4_9ACTN</name>
<feature type="transmembrane region" description="Helical" evidence="1">
    <location>
        <begin position="65"/>
        <end position="82"/>
    </location>
</feature>
<proteinExistence type="predicted"/>
<dbReference type="RefSeq" id="WP_238335323.1">
    <property type="nucleotide sequence ID" value="NZ_VIVK01000003.1"/>
</dbReference>
<accession>A0A561B3B4</accession>
<evidence type="ECO:0000313" key="2">
    <source>
        <dbReference type="EMBL" id="TWD73368.1"/>
    </source>
</evidence>
<keyword evidence="1" id="KW-1133">Transmembrane helix</keyword>